<feature type="domain" description="DUF4283" evidence="2">
    <location>
        <begin position="137"/>
        <end position="216"/>
    </location>
</feature>
<comment type="caution">
    <text evidence="3">The sequence shown here is derived from an EMBL/GenBank/DDBJ whole genome shotgun (WGS) entry which is preliminary data.</text>
</comment>
<feature type="compositionally biased region" description="Polar residues" evidence="1">
    <location>
        <begin position="466"/>
        <end position="475"/>
    </location>
</feature>
<dbReference type="InterPro" id="IPR025558">
    <property type="entry name" value="DUF4283"/>
</dbReference>
<protein>
    <submittedName>
        <fullName evidence="3">Retrovirus-related pol polyprotein from transposon TNT 1-94</fullName>
    </submittedName>
</protein>
<dbReference type="PANTHER" id="PTHR31286">
    <property type="entry name" value="GLYCINE-RICH CELL WALL STRUCTURAL PROTEIN 1.8-LIKE"/>
    <property type="match status" value="1"/>
</dbReference>
<evidence type="ECO:0000259" key="2">
    <source>
        <dbReference type="Pfam" id="PF14111"/>
    </source>
</evidence>
<feature type="region of interest" description="Disordered" evidence="1">
    <location>
        <begin position="463"/>
        <end position="482"/>
    </location>
</feature>
<evidence type="ECO:0000313" key="3">
    <source>
        <dbReference type="EMBL" id="GJS65355.1"/>
    </source>
</evidence>
<dbReference type="Pfam" id="PF14111">
    <property type="entry name" value="DUF4283"/>
    <property type="match status" value="1"/>
</dbReference>
<dbReference type="PANTHER" id="PTHR31286:SF99">
    <property type="entry name" value="DUF4283 DOMAIN-CONTAINING PROTEIN"/>
    <property type="match status" value="1"/>
</dbReference>
<sequence>MASSGSVNDGVKLTSCLKSGQIRDIDGRILGKDGKPMRRAIRVKIGETTVREHQIEEPITDNPYEGLQTPGGWEDPKINAMQTEGSQTKPSFVNVVTGASNECQNPKINFRAMTNPDTIENSDFVLPVEAVQAVKHKFANSLVGFFVGKKVAFPLVKNYVTNTWTKFGFEKVMSDDDDVFYFKFASSKGLQQVLEKGPWLIRNIPLMLTKWSPNMVLSKDKVTRVPVWVKLHKVPAVAYSEDGLSLIATQIGNPIMLDAYTSSMCADEWGRMGYARALVEVCAEKELKKEVVMAIPNIEDEKQTHTLKTIQEINDDGFIKVVNMKTKGKGLVNSQHNYGGFKVNNSNKNLVWEPVKHKKNTTMDTDKKIDSENANVTQDNGVKLKNLFEKLNEITIPVTYKESNEADGVFGDTSKATNFSLDSDSEYCLMEYTGSEPNPQTIRALGWHLEEIHVTWTQSGKKRTRSQLYTKSNTKGHTEPRDDITILCDGVRMSKRRH</sequence>
<reference evidence="3" key="2">
    <citation type="submission" date="2022-01" db="EMBL/GenBank/DDBJ databases">
        <authorList>
            <person name="Yamashiro T."/>
            <person name="Shiraishi A."/>
            <person name="Satake H."/>
            <person name="Nakayama K."/>
        </authorList>
    </citation>
    <scope>NUCLEOTIDE SEQUENCE</scope>
</reference>
<dbReference type="EMBL" id="BQNB010009571">
    <property type="protein sequence ID" value="GJS65355.1"/>
    <property type="molecule type" value="Genomic_DNA"/>
</dbReference>
<reference evidence="3" key="1">
    <citation type="journal article" date="2022" name="Int. J. Mol. Sci.">
        <title>Draft Genome of Tanacetum Coccineum: Genomic Comparison of Closely Related Tanacetum-Family Plants.</title>
        <authorList>
            <person name="Yamashiro T."/>
            <person name="Shiraishi A."/>
            <person name="Nakayama K."/>
            <person name="Satake H."/>
        </authorList>
    </citation>
    <scope>NUCLEOTIDE SEQUENCE</scope>
</reference>
<keyword evidence="4" id="KW-1185">Reference proteome</keyword>
<dbReference type="InterPro" id="IPR040256">
    <property type="entry name" value="At4g02000-like"/>
</dbReference>
<dbReference type="Proteomes" id="UP001151760">
    <property type="component" value="Unassembled WGS sequence"/>
</dbReference>
<evidence type="ECO:0000313" key="4">
    <source>
        <dbReference type="Proteomes" id="UP001151760"/>
    </source>
</evidence>
<evidence type="ECO:0000256" key="1">
    <source>
        <dbReference type="SAM" id="MobiDB-lite"/>
    </source>
</evidence>
<organism evidence="3 4">
    <name type="scientific">Tanacetum coccineum</name>
    <dbReference type="NCBI Taxonomy" id="301880"/>
    <lineage>
        <taxon>Eukaryota</taxon>
        <taxon>Viridiplantae</taxon>
        <taxon>Streptophyta</taxon>
        <taxon>Embryophyta</taxon>
        <taxon>Tracheophyta</taxon>
        <taxon>Spermatophyta</taxon>
        <taxon>Magnoliopsida</taxon>
        <taxon>eudicotyledons</taxon>
        <taxon>Gunneridae</taxon>
        <taxon>Pentapetalae</taxon>
        <taxon>asterids</taxon>
        <taxon>campanulids</taxon>
        <taxon>Asterales</taxon>
        <taxon>Asteraceae</taxon>
        <taxon>Asteroideae</taxon>
        <taxon>Anthemideae</taxon>
        <taxon>Anthemidinae</taxon>
        <taxon>Tanacetum</taxon>
    </lineage>
</organism>
<name>A0ABQ4XJ59_9ASTR</name>
<gene>
    <name evidence="3" type="ORF">Tco_0679919</name>
</gene>
<proteinExistence type="predicted"/>
<accession>A0ABQ4XJ59</accession>